<sequence>MESKHSAAHGHTVHLYLAEEFLVGVGPIDVGGVEERDAGGGGVVDERDHVGLRLRRAVVSGHAHAAKAKGRDLKPLRAQLHPWHHSRSRTHCLAGGIRGNVIRRLRRMNCFIGLAVRAANSQIIPN</sequence>
<evidence type="ECO:0000313" key="1">
    <source>
        <dbReference type="EMBL" id="TVU13707.1"/>
    </source>
</evidence>
<dbReference type="Proteomes" id="UP000324897">
    <property type="component" value="Unassembled WGS sequence"/>
</dbReference>
<gene>
    <name evidence="1" type="ORF">EJB05_37127</name>
</gene>
<accession>A0A5J9TR61</accession>
<reference evidence="1 2" key="1">
    <citation type="journal article" date="2019" name="Sci. Rep.">
        <title>A high-quality genome of Eragrostis curvula grass provides insights into Poaceae evolution and supports new strategies to enhance forage quality.</title>
        <authorList>
            <person name="Carballo J."/>
            <person name="Santos B.A.C.M."/>
            <person name="Zappacosta D."/>
            <person name="Garbus I."/>
            <person name="Selva J.P."/>
            <person name="Gallo C.A."/>
            <person name="Diaz A."/>
            <person name="Albertini E."/>
            <person name="Caccamo M."/>
            <person name="Echenique V."/>
        </authorList>
    </citation>
    <scope>NUCLEOTIDE SEQUENCE [LARGE SCALE GENOMIC DNA]</scope>
    <source>
        <strain evidence="2">cv. Victoria</strain>
        <tissue evidence="1">Leaf</tissue>
    </source>
</reference>
<protein>
    <submittedName>
        <fullName evidence="1">Uncharacterized protein</fullName>
    </submittedName>
</protein>
<keyword evidence="2" id="KW-1185">Reference proteome</keyword>
<proteinExistence type="predicted"/>
<organism evidence="1 2">
    <name type="scientific">Eragrostis curvula</name>
    <name type="common">weeping love grass</name>
    <dbReference type="NCBI Taxonomy" id="38414"/>
    <lineage>
        <taxon>Eukaryota</taxon>
        <taxon>Viridiplantae</taxon>
        <taxon>Streptophyta</taxon>
        <taxon>Embryophyta</taxon>
        <taxon>Tracheophyta</taxon>
        <taxon>Spermatophyta</taxon>
        <taxon>Magnoliopsida</taxon>
        <taxon>Liliopsida</taxon>
        <taxon>Poales</taxon>
        <taxon>Poaceae</taxon>
        <taxon>PACMAD clade</taxon>
        <taxon>Chloridoideae</taxon>
        <taxon>Eragrostideae</taxon>
        <taxon>Eragrostidinae</taxon>
        <taxon>Eragrostis</taxon>
    </lineage>
</organism>
<feature type="non-terminal residue" evidence="1">
    <location>
        <position position="1"/>
    </location>
</feature>
<evidence type="ECO:0000313" key="2">
    <source>
        <dbReference type="Proteomes" id="UP000324897"/>
    </source>
</evidence>
<dbReference type="Gramene" id="TVU13707">
    <property type="protein sequence ID" value="TVU13707"/>
    <property type="gene ID" value="EJB05_37127"/>
</dbReference>
<comment type="caution">
    <text evidence="1">The sequence shown here is derived from an EMBL/GenBank/DDBJ whole genome shotgun (WGS) entry which is preliminary data.</text>
</comment>
<dbReference type="AlphaFoldDB" id="A0A5J9TR61"/>
<dbReference type="EMBL" id="RWGY01000031">
    <property type="protein sequence ID" value="TVU13707.1"/>
    <property type="molecule type" value="Genomic_DNA"/>
</dbReference>
<name>A0A5J9TR61_9POAL</name>